<dbReference type="Proteomes" id="UP000016183">
    <property type="component" value="Unassembled WGS sequence"/>
</dbReference>
<reference evidence="2 3" key="1">
    <citation type="submission" date="2012-01" db="EMBL/GenBank/DDBJ databases">
        <title>The Genome Sequence of Treponema denticola SP33.</title>
        <authorList>
            <consortium name="The Broad Institute Genome Sequencing Platform"/>
            <person name="Earl A."/>
            <person name="Ward D."/>
            <person name="Feldgarden M."/>
            <person name="Gevers D."/>
            <person name="Blanton J.M."/>
            <person name="Fenno C.J."/>
            <person name="Baranova O.V."/>
            <person name="Mathney J."/>
            <person name="Dewhirst F.E."/>
            <person name="Izard J."/>
            <person name="Young S.K."/>
            <person name="Zeng Q."/>
            <person name="Gargeya S."/>
            <person name="Fitzgerald M."/>
            <person name="Haas B."/>
            <person name="Abouelleil A."/>
            <person name="Alvarado L."/>
            <person name="Arachchi H.M."/>
            <person name="Berlin A."/>
            <person name="Chapman S.B."/>
            <person name="Gearin G."/>
            <person name="Goldberg J."/>
            <person name="Griggs A."/>
            <person name="Gujja S."/>
            <person name="Hansen M."/>
            <person name="Heiman D."/>
            <person name="Howarth C."/>
            <person name="Larimer J."/>
            <person name="Lui A."/>
            <person name="MacDonald P.J.P."/>
            <person name="McCowen C."/>
            <person name="Montmayeur A."/>
            <person name="Murphy C."/>
            <person name="Neiman D."/>
            <person name="Pearson M."/>
            <person name="Priest M."/>
            <person name="Roberts A."/>
            <person name="Saif S."/>
            <person name="Shea T."/>
            <person name="Sisk P."/>
            <person name="Stolte C."/>
            <person name="Sykes S."/>
            <person name="Wortman J."/>
            <person name="Nusbaum C."/>
            <person name="Birren B."/>
        </authorList>
    </citation>
    <scope>NUCLEOTIDE SEQUENCE [LARGE SCALE GENOMIC DNA]</scope>
    <source>
        <strain evidence="2 3">SP33</strain>
    </source>
</reference>
<dbReference type="InterPro" id="IPR009785">
    <property type="entry name" value="Prophage_Lj928_Orf309"/>
</dbReference>
<dbReference type="EMBL" id="AGDZ01000039">
    <property type="protein sequence ID" value="EMB19555.1"/>
    <property type="molecule type" value="Genomic_DNA"/>
</dbReference>
<evidence type="ECO:0000313" key="3">
    <source>
        <dbReference type="Proteomes" id="UP000016183"/>
    </source>
</evidence>
<sequence>MQVTQSWTSQDEEFFFDPVWHTYKLNGRIIPSVTKIIRTVTAQDLSHIPPDVLKKAADRGTAIHKEIETGVISSIEANWIEKQINRNNCFFEKMFYCEYDNFTFAGTADIIGIDTVYDIKTQNEPDVFMWTLQLNLYNLFFKKEHLKVLHTPKSGNYKIFDIPHLTENQIKQIIFAYQNNQTIGDDFMKDLEVIENVRDVEPIKLELEIYKQNIGELTTNAEKLKAQVEKQLQLYKAENYSPDTIDNAKKDKAELNKAAKMLNDKRIEIERQFMKPIDDFKNTINETVALIKTASGEIDLIVKVVENKEKEAKKTIIVEYFNSLNFELIGIDKIFNDKWLNKTAKIEDTKKEILEKIEKIKSDLNVLERIGETEARDFYLSTLNLDAALAKADEIKANRERLAKLEAEKTKAETEQKDVEVINEMSKPVPEVKEDTTSEPITSTASERIYTVDFTAMGTEAQLKELQSFMDKIDIKYQFKK</sequence>
<dbReference type="PATRIC" id="fig|999437.3.peg.2735"/>
<name>M2AR70_TREDN</name>
<dbReference type="Pfam" id="PF07083">
    <property type="entry name" value="DUF1351"/>
    <property type="match status" value="1"/>
</dbReference>
<evidence type="ECO:0000313" key="2">
    <source>
        <dbReference type="EMBL" id="EMB19555.1"/>
    </source>
</evidence>
<feature type="coiled-coil region" evidence="1">
    <location>
        <begin position="350"/>
        <end position="422"/>
    </location>
</feature>
<keyword evidence="1" id="KW-0175">Coiled coil</keyword>
<dbReference type="OrthoDB" id="363308at2"/>
<organism evidence="2 3">
    <name type="scientific">Treponema denticola SP33</name>
    <dbReference type="NCBI Taxonomy" id="999437"/>
    <lineage>
        <taxon>Bacteria</taxon>
        <taxon>Pseudomonadati</taxon>
        <taxon>Spirochaetota</taxon>
        <taxon>Spirochaetia</taxon>
        <taxon>Spirochaetales</taxon>
        <taxon>Treponemataceae</taxon>
        <taxon>Treponema</taxon>
    </lineage>
</organism>
<dbReference type="AlphaFoldDB" id="M2AR70"/>
<dbReference type="RefSeq" id="WP_010697654.1">
    <property type="nucleotide sequence ID" value="NZ_KB442455.1"/>
</dbReference>
<protein>
    <submittedName>
        <fullName evidence="2">Uncharacterized protein</fullName>
    </submittedName>
</protein>
<dbReference type="HOGENOM" id="CLU_572290_0_0_12"/>
<comment type="caution">
    <text evidence="2">The sequence shown here is derived from an EMBL/GenBank/DDBJ whole genome shotgun (WGS) entry which is preliminary data.</text>
</comment>
<proteinExistence type="predicted"/>
<gene>
    <name evidence="2" type="ORF">HMPREF9733_02655</name>
</gene>
<evidence type="ECO:0000256" key="1">
    <source>
        <dbReference type="SAM" id="Coils"/>
    </source>
</evidence>
<accession>M2AR70</accession>
<feature type="coiled-coil region" evidence="1">
    <location>
        <begin position="207"/>
        <end position="272"/>
    </location>
</feature>